<organism evidence="2 3">
    <name type="scientific">Falsiporphyromonas endometrii</name>
    <dbReference type="NCBI Taxonomy" id="1387297"/>
    <lineage>
        <taxon>Bacteria</taxon>
        <taxon>Pseudomonadati</taxon>
        <taxon>Bacteroidota</taxon>
        <taxon>Bacteroidia</taxon>
        <taxon>Bacteroidales</taxon>
        <taxon>Porphyromonadaceae</taxon>
        <taxon>Falsiporphyromonas</taxon>
    </lineage>
</organism>
<evidence type="ECO:0000313" key="3">
    <source>
        <dbReference type="Proteomes" id="UP001596020"/>
    </source>
</evidence>
<keyword evidence="3" id="KW-1185">Reference proteome</keyword>
<dbReference type="Pfam" id="PF16215">
    <property type="entry name" value="DUF4876"/>
    <property type="match status" value="1"/>
</dbReference>
<feature type="chain" id="PRO_5046556629" evidence="1">
    <location>
        <begin position="23"/>
        <end position="398"/>
    </location>
</feature>
<protein>
    <submittedName>
        <fullName evidence="2">DUF4876 domain-containing protein</fullName>
    </submittedName>
</protein>
<reference evidence="3" key="1">
    <citation type="journal article" date="2019" name="Int. J. Syst. Evol. Microbiol.">
        <title>The Global Catalogue of Microorganisms (GCM) 10K type strain sequencing project: providing services to taxonomists for standard genome sequencing and annotation.</title>
        <authorList>
            <consortium name="The Broad Institute Genomics Platform"/>
            <consortium name="The Broad Institute Genome Sequencing Center for Infectious Disease"/>
            <person name="Wu L."/>
            <person name="Ma J."/>
        </authorList>
    </citation>
    <scope>NUCLEOTIDE SEQUENCE [LARGE SCALE GENOMIC DNA]</scope>
    <source>
        <strain evidence="3">CGMCC 4.7357</strain>
    </source>
</reference>
<dbReference type="Proteomes" id="UP001596020">
    <property type="component" value="Unassembled WGS sequence"/>
</dbReference>
<proteinExistence type="predicted"/>
<evidence type="ECO:0000313" key="2">
    <source>
        <dbReference type="EMBL" id="MFC4665946.1"/>
    </source>
</evidence>
<gene>
    <name evidence="2" type="ORF">ACFO3G_04935</name>
</gene>
<dbReference type="RefSeq" id="WP_380078529.1">
    <property type="nucleotide sequence ID" value="NZ_JBHSGO010000156.1"/>
</dbReference>
<keyword evidence="1" id="KW-0732">Signal</keyword>
<name>A0ABV9K8J0_9PORP</name>
<dbReference type="PROSITE" id="PS51257">
    <property type="entry name" value="PROKAR_LIPOPROTEIN"/>
    <property type="match status" value="1"/>
</dbReference>
<dbReference type="InterPro" id="IPR032627">
    <property type="entry name" value="DUF4876"/>
</dbReference>
<accession>A0ABV9K8J0</accession>
<sequence>MKKNVLCLLGLFLAGLTLFSCSKDDKGGGSAIETESPVSIHLNISDKTIVPDHIQLEVLNTETGQKKDFKYAEQISSLKISLLPGVYTFTVSATSNTGTKVFNLIGKKENVSIVKGENAVTLDLLLQKSSSGFVFKEMAYAGFTENETNKAYIWASYFIIHNNSTETLYADSLVFGVSAGNTKLPSVNENIVKRLPAVGASSLLMIPGNGKSVAVGPGKDLVVALLAKNHHSVSDNAPDLSGADFEWGENTEVYPLEDNPQVPNLVSLHKESRSFTMLHMRGLSSYFIFKLDRPYKEFLKTFGHEDKYPNPTVPPVMRPYIPDSMILDGIEQSDGETIVQKVLPSSVDLTHTFISEMGKGLTIQRKIASKVGDIVILQDTNDSMNDFLRDQPSSLLKK</sequence>
<feature type="signal peptide" evidence="1">
    <location>
        <begin position="1"/>
        <end position="22"/>
    </location>
</feature>
<comment type="caution">
    <text evidence="2">The sequence shown here is derived from an EMBL/GenBank/DDBJ whole genome shotgun (WGS) entry which is preliminary data.</text>
</comment>
<evidence type="ECO:0000256" key="1">
    <source>
        <dbReference type="SAM" id="SignalP"/>
    </source>
</evidence>
<dbReference type="EMBL" id="JBHSGO010000156">
    <property type="protein sequence ID" value="MFC4665946.1"/>
    <property type="molecule type" value="Genomic_DNA"/>
</dbReference>